<evidence type="ECO:0000256" key="1">
    <source>
        <dbReference type="ARBA" id="ARBA00022630"/>
    </source>
</evidence>
<comment type="catalytic activity">
    <reaction evidence="10">
        <text>FMN + ATP + H(+) = FAD + diphosphate</text>
        <dbReference type="Rhea" id="RHEA:17237"/>
        <dbReference type="ChEBI" id="CHEBI:15378"/>
        <dbReference type="ChEBI" id="CHEBI:30616"/>
        <dbReference type="ChEBI" id="CHEBI:33019"/>
        <dbReference type="ChEBI" id="CHEBI:57692"/>
        <dbReference type="ChEBI" id="CHEBI:58210"/>
        <dbReference type="EC" id="2.7.7.2"/>
    </reaction>
</comment>
<evidence type="ECO:0000256" key="8">
    <source>
        <dbReference type="ARBA" id="ARBA00022840"/>
    </source>
</evidence>
<evidence type="ECO:0000313" key="13">
    <source>
        <dbReference type="Proteomes" id="UP000726170"/>
    </source>
</evidence>
<comment type="catalytic activity">
    <reaction evidence="10">
        <text>riboflavin + ATP = FMN + ADP + H(+)</text>
        <dbReference type="Rhea" id="RHEA:14357"/>
        <dbReference type="ChEBI" id="CHEBI:15378"/>
        <dbReference type="ChEBI" id="CHEBI:30616"/>
        <dbReference type="ChEBI" id="CHEBI:57986"/>
        <dbReference type="ChEBI" id="CHEBI:58210"/>
        <dbReference type="ChEBI" id="CHEBI:456216"/>
        <dbReference type="EC" id="2.7.1.26"/>
    </reaction>
</comment>
<evidence type="ECO:0000259" key="11">
    <source>
        <dbReference type="SMART" id="SM00904"/>
    </source>
</evidence>
<dbReference type="Pfam" id="PF06574">
    <property type="entry name" value="FAD_syn"/>
    <property type="match status" value="1"/>
</dbReference>
<proteinExistence type="inferred from homology"/>
<keyword evidence="6 10" id="KW-0418">Kinase</keyword>
<dbReference type="RefSeq" id="WP_216437209.1">
    <property type="nucleotide sequence ID" value="NZ_JAHLQF010000001.1"/>
</dbReference>
<keyword evidence="2 10" id="KW-0288">FMN</keyword>
<dbReference type="InterPro" id="IPR015865">
    <property type="entry name" value="Riboflavin_kinase_bac/euk"/>
</dbReference>
<reference evidence="12 13" key="1">
    <citation type="submission" date="2021-06" db="EMBL/GenBank/DDBJ databases">
        <authorList>
            <person name="Sun Q."/>
            <person name="Li D."/>
        </authorList>
    </citation>
    <scope>NUCLEOTIDE SEQUENCE [LARGE SCALE GENOMIC DNA]</scope>
    <source>
        <strain evidence="12 13">MSJ-11</strain>
    </source>
</reference>
<comment type="caution">
    <text evidence="12">The sequence shown here is derived from an EMBL/GenBank/DDBJ whole genome shotgun (WGS) entry which is preliminary data.</text>
</comment>
<comment type="pathway">
    <text evidence="10">Cofactor biosynthesis; FMN biosynthesis; FMN from riboflavin (ATP route): step 1/1.</text>
</comment>
<gene>
    <name evidence="12" type="ORF">KQI86_00545</name>
</gene>
<keyword evidence="9" id="KW-0511">Multifunctional enzyme</keyword>
<keyword evidence="3 10" id="KW-0808">Transferase</keyword>
<dbReference type="GO" id="GO:0003919">
    <property type="term" value="F:FMN adenylyltransferase activity"/>
    <property type="evidence" value="ECO:0007669"/>
    <property type="project" value="UniProtKB-EC"/>
</dbReference>
<dbReference type="SMART" id="SM00904">
    <property type="entry name" value="Flavokinase"/>
    <property type="match status" value="1"/>
</dbReference>
<dbReference type="PANTHER" id="PTHR22749:SF6">
    <property type="entry name" value="RIBOFLAVIN KINASE"/>
    <property type="match status" value="1"/>
</dbReference>
<evidence type="ECO:0000256" key="7">
    <source>
        <dbReference type="ARBA" id="ARBA00022827"/>
    </source>
</evidence>
<keyword evidence="13" id="KW-1185">Reference proteome</keyword>
<sequence length="316" mass="36432">MDVIEDNMLKTFKWNTYIALGSFDGLHLGHSKLINKAIELAKKNSGKSMVYTFKNHPLSIINKDLVPKLLMDIDQKKKVLNKMGLDYLNLVNFDEEFMKMSPEEFIYNIVSKFNAKGIVVGFNYRFGYKNLGDVDLLKKLSEKYKFQLHVVKPVKYKKELVSSSHIRHIITDTGDMVKAKMMLTRPYSISGTVIVGKQLGRVLGFPTINLSYDKGYITPRGGVYFTLVEYEGKFYKGVTNVGYNPTVEDGKLGIETHIIGFNKEIYSEDIRLHFIHRIRDEKKFNSLEELAHRIGEDKKYVIKQNLELIIKSNLQL</sequence>
<dbReference type="NCBIfam" id="NF004162">
    <property type="entry name" value="PRK05627.1-5"/>
    <property type="match status" value="1"/>
</dbReference>
<keyword evidence="5 10" id="KW-0547">Nucleotide-binding</keyword>
<comment type="similarity">
    <text evidence="10">Belongs to the ribF family.</text>
</comment>
<evidence type="ECO:0000313" key="12">
    <source>
        <dbReference type="EMBL" id="MBU5482790.1"/>
    </source>
</evidence>
<keyword evidence="8 10" id="KW-0067">ATP-binding</keyword>
<evidence type="ECO:0000256" key="4">
    <source>
        <dbReference type="ARBA" id="ARBA00022695"/>
    </source>
</evidence>
<dbReference type="EMBL" id="JAHLQF010000001">
    <property type="protein sequence ID" value="MBU5482790.1"/>
    <property type="molecule type" value="Genomic_DNA"/>
</dbReference>
<dbReference type="GO" id="GO:0008531">
    <property type="term" value="F:riboflavin kinase activity"/>
    <property type="evidence" value="ECO:0007669"/>
    <property type="project" value="UniProtKB-EC"/>
</dbReference>
<evidence type="ECO:0000256" key="9">
    <source>
        <dbReference type="ARBA" id="ARBA00023268"/>
    </source>
</evidence>
<evidence type="ECO:0000256" key="2">
    <source>
        <dbReference type="ARBA" id="ARBA00022643"/>
    </source>
</evidence>
<dbReference type="PIRSF" id="PIRSF004491">
    <property type="entry name" value="FAD_Synth"/>
    <property type="match status" value="1"/>
</dbReference>
<dbReference type="InterPro" id="IPR023468">
    <property type="entry name" value="Riboflavin_kinase"/>
</dbReference>
<dbReference type="EC" id="2.7.1.26" evidence="10"/>
<evidence type="ECO:0000256" key="6">
    <source>
        <dbReference type="ARBA" id="ARBA00022777"/>
    </source>
</evidence>
<protein>
    <recommendedName>
        <fullName evidence="10">Riboflavin biosynthesis protein</fullName>
    </recommendedName>
    <domain>
        <recommendedName>
            <fullName evidence="10">Riboflavin kinase</fullName>
            <ecNumber evidence="10">2.7.1.26</ecNumber>
        </recommendedName>
        <alternativeName>
            <fullName evidence="10">Flavokinase</fullName>
        </alternativeName>
    </domain>
    <domain>
        <recommendedName>
            <fullName evidence="10">FMN adenylyltransferase</fullName>
            <ecNumber evidence="10">2.7.7.2</ecNumber>
        </recommendedName>
        <alternativeName>
            <fullName evidence="10">FAD pyrophosphorylase</fullName>
        </alternativeName>
        <alternativeName>
            <fullName evidence="10">FAD synthase</fullName>
        </alternativeName>
    </domain>
</protein>
<dbReference type="EC" id="2.7.7.2" evidence="10"/>
<comment type="pathway">
    <text evidence="10">Cofactor biosynthesis; FAD biosynthesis; FAD from FMN: step 1/1.</text>
</comment>
<dbReference type="InterPro" id="IPR002606">
    <property type="entry name" value="Riboflavin_kinase_bac"/>
</dbReference>
<evidence type="ECO:0000256" key="3">
    <source>
        <dbReference type="ARBA" id="ARBA00022679"/>
    </source>
</evidence>
<dbReference type="NCBIfam" id="TIGR00083">
    <property type="entry name" value="ribF"/>
    <property type="match status" value="1"/>
</dbReference>
<accession>A0ABS6EC83</accession>
<evidence type="ECO:0000256" key="5">
    <source>
        <dbReference type="ARBA" id="ARBA00022741"/>
    </source>
</evidence>
<keyword evidence="1 10" id="KW-0285">Flavoprotein</keyword>
<dbReference type="InterPro" id="IPR015864">
    <property type="entry name" value="FAD_synthase"/>
</dbReference>
<dbReference type="PANTHER" id="PTHR22749">
    <property type="entry name" value="RIBOFLAVIN KINASE/FMN ADENYLYLTRANSFERASE"/>
    <property type="match status" value="1"/>
</dbReference>
<dbReference type="Proteomes" id="UP000726170">
    <property type="component" value="Unassembled WGS sequence"/>
</dbReference>
<evidence type="ECO:0000256" key="10">
    <source>
        <dbReference type="PIRNR" id="PIRNR004491"/>
    </source>
</evidence>
<keyword evidence="4 10" id="KW-0548">Nucleotidyltransferase</keyword>
<name>A0ABS6EC83_9CLOT</name>
<dbReference type="Pfam" id="PF01687">
    <property type="entry name" value="Flavokinase"/>
    <property type="match status" value="1"/>
</dbReference>
<feature type="domain" description="Riboflavin kinase" evidence="11">
    <location>
        <begin position="182"/>
        <end position="306"/>
    </location>
</feature>
<dbReference type="CDD" id="cd02064">
    <property type="entry name" value="FAD_synthetase_N"/>
    <property type="match status" value="1"/>
</dbReference>
<organism evidence="12 13">
    <name type="scientific">Clostridium mobile</name>
    <dbReference type="NCBI Taxonomy" id="2841512"/>
    <lineage>
        <taxon>Bacteria</taxon>
        <taxon>Bacillati</taxon>
        <taxon>Bacillota</taxon>
        <taxon>Clostridia</taxon>
        <taxon>Eubacteriales</taxon>
        <taxon>Clostridiaceae</taxon>
        <taxon>Clostridium</taxon>
    </lineage>
</organism>
<keyword evidence="7 10" id="KW-0274">FAD</keyword>